<dbReference type="Pfam" id="PF08576">
    <property type="entry name" value="DUF1764"/>
    <property type="match status" value="1"/>
</dbReference>
<feature type="compositionally biased region" description="Basic and acidic residues" evidence="1">
    <location>
        <begin position="11"/>
        <end position="27"/>
    </location>
</feature>
<evidence type="ECO:0000313" key="3">
    <source>
        <dbReference type="Proteomes" id="UP000193944"/>
    </source>
</evidence>
<feature type="compositionally biased region" description="Low complexity" evidence="1">
    <location>
        <begin position="70"/>
        <end position="87"/>
    </location>
</feature>
<dbReference type="OrthoDB" id="20835at2759"/>
<reference evidence="2 3" key="1">
    <citation type="submission" date="2016-08" db="EMBL/GenBank/DDBJ databases">
        <title>A Parts List for Fungal Cellulosomes Revealed by Comparative Genomics.</title>
        <authorList>
            <consortium name="DOE Joint Genome Institute"/>
            <person name="Haitjema C.H."/>
            <person name="Gilmore S.P."/>
            <person name="Henske J.K."/>
            <person name="Solomon K.V."/>
            <person name="De Groot R."/>
            <person name="Kuo A."/>
            <person name="Mondo S.J."/>
            <person name="Salamov A.A."/>
            <person name="Labutti K."/>
            <person name="Zhao Z."/>
            <person name="Chiniquy J."/>
            <person name="Barry K."/>
            <person name="Brewer H.M."/>
            <person name="Purvine S.O."/>
            <person name="Wright A.T."/>
            <person name="Boxma B."/>
            <person name="Van Alen T."/>
            <person name="Hackstein J.H."/>
            <person name="Baker S.E."/>
            <person name="Grigoriev I.V."/>
            <person name="O'Malley M.A."/>
        </authorList>
    </citation>
    <scope>NUCLEOTIDE SEQUENCE [LARGE SCALE GENOMIC DNA]</scope>
    <source>
        <strain evidence="2 3">S4</strain>
    </source>
</reference>
<feature type="region of interest" description="Disordered" evidence="1">
    <location>
        <begin position="70"/>
        <end position="133"/>
    </location>
</feature>
<feature type="region of interest" description="Disordered" evidence="1">
    <location>
        <begin position="1"/>
        <end position="40"/>
    </location>
</feature>
<dbReference type="PANTHER" id="PTHR34066">
    <property type="entry name" value="GROWTH FACTOR 2"/>
    <property type="match status" value="1"/>
</dbReference>
<dbReference type="InterPro" id="IPR013885">
    <property type="entry name" value="DUF1764_euk"/>
</dbReference>
<dbReference type="EMBL" id="MCFG01000270">
    <property type="protein sequence ID" value="ORX76971.1"/>
    <property type="molecule type" value="Genomic_DNA"/>
</dbReference>
<dbReference type="Proteomes" id="UP000193944">
    <property type="component" value="Unassembled WGS sequence"/>
</dbReference>
<evidence type="ECO:0000313" key="2">
    <source>
        <dbReference type="EMBL" id="ORX76971.1"/>
    </source>
</evidence>
<dbReference type="AlphaFoldDB" id="A0A1Y1WTV8"/>
<organism evidence="2 3">
    <name type="scientific">Anaeromyces robustus</name>
    <dbReference type="NCBI Taxonomy" id="1754192"/>
    <lineage>
        <taxon>Eukaryota</taxon>
        <taxon>Fungi</taxon>
        <taxon>Fungi incertae sedis</taxon>
        <taxon>Chytridiomycota</taxon>
        <taxon>Chytridiomycota incertae sedis</taxon>
        <taxon>Neocallimastigomycetes</taxon>
        <taxon>Neocallimastigales</taxon>
        <taxon>Neocallimastigaceae</taxon>
        <taxon>Anaeromyces</taxon>
    </lineage>
</organism>
<dbReference type="PANTHER" id="PTHR34066:SF1">
    <property type="entry name" value="DUF1764 FAMILY PROTEIN"/>
    <property type="match status" value="1"/>
</dbReference>
<accession>A0A1Y1WTV8</accession>
<name>A0A1Y1WTV8_9FUNG</name>
<proteinExistence type="predicted"/>
<protein>
    <submittedName>
        <fullName evidence="2">DUF1764-domain-containing protein</fullName>
    </submittedName>
</protein>
<sequence>MKANSKINKIRKVEKQPIKKDKKKIESKITNSITKGDKSTKTNDIDLIFAKKKSPINDIDLIFAKKKNSSNINTTSTTSNSNNSNKNGKILKHKEVKKTEDNSKLLSLLETKKSKKKTNGNSNKKEKTSVNDSSKIVVAKSDIKKSKYAYKPTDDDGFGDSRGLHSERRTEDGLRIFTMEDLRIGEGEGDTPLCPFDCNCCF</sequence>
<gene>
    <name evidence="2" type="ORF">BCR32DRAFT_295923</name>
</gene>
<reference evidence="2 3" key="2">
    <citation type="submission" date="2016-08" db="EMBL/GenBank/DDBJ databases">
        <title>Pervasive Adenine N6-methylation of Active Genes in Fungi.</title>
        <authorList>
            <consortium name="DOE Joint Genome Institute"/>
            <person name="Mondo S.J."/>
            <person name="Dannebaum R.O."/>
            <person name="Kuo R.C."/>
            <person name="Labutti K."/>
            <person name="Haridas S."/>
            <person name="Kuo A."/>
            <person name="Salamov A."/>
            <person name="Ahrendt S.R."/>
            <person name="Lipzen A."/>
            <person name="Sullivan W."/>
            <person name="Andreopoulos W.B."/>
            <person name="Clum A."/>
            <person name="Lindquist E."/>
            <person name="Daum C."/>
            <person name="Ramamoorthy G.K."/>
            <person name="Gryganskyi A."/>
            <person name="Culley D."/>
            <person name="Magnuson J.K."/>
            <person name="James T.Y."/>
            <person name="O'Malley M.A."/>
            <person name="Stajich J.E."/>
            <person name="Spatafora J.W."/>
            <person name="Visel A."/>
            <person name="Grigoriev I.V."/>
        </authorList>
    </citation>
    <scope>NUCLEOTIDE SEQUENCE [LARGE SCALE GENOMIC DNA]</scope>
    <source>
        <strain evidence="2 3">S4</strain>
    </source>
</reference>
<comment type="caution">
    <text evidence="2">The sequence shown here is derived from an EMBL/GenBank/DDBJ whole genome shotgun (WGS) entry which is preliminary data.</text>
</comment>
<keyword evidence="3" id="KW-1185">Reference proteome</keyword>
<evidence type="ECO:0000256" key="1">
    <source>
        <dbReference type="SAM" id="MobiDB-lite"/>
    </source>
</evidence>